<dbReference type="GO" id="GO:0016491">
    <property type="term" value="F:oxidoreductase activity"/>
    <property type="evidence" value="ECO:0007669"/>
    <property type="project" value="UniProtKB-KW"/>
</dbReference>
<evidence type="ECO:0000256" key="1">
    <source>
        <dbReference type="ARBA" id="ARBA00006484"/>
    </source>
</evidence>
<evidence type="ECO:0008006" key="5">
    <source>
        <dbReference type="Google" id="ProtNLM"/>
    </source>
</evidence>
<evidence type="ECO:0000256" key="2">
    <source>
        <dbReference type="ARBA" id="ARBA00023002"/>
    </source>
</evidence>
<keyword evidence="2" id="KW-0560">Oxidoreductase</keyword>
<evidence type="ECO:0000313" key="4">
    <source>
        <dbReference type="Proteomes" id="UP000027920"/>
    </source>
</evidence>
<dbReference type="PRINTS" id="PR00081">
    <property type="entry name" value="GDHRDH"/>
</dbReference>
<organism evidence="3 4">
    <name type="scientific">Exophiala aquamarina CBS 119918</name>
    <dbReference type="NCBI Taxonomy" id="1182545"/>
    <lineage>
        <taxon>Eukaryota</taxon>
        <taxon>Fungi</taxon>
        <taxon>Dikarya</taxon>
        <taxon>Ascomycota</taxon>
        <taxon>Pezizomycotina</taxon>
        <taxon>Eurotiomycetes</taxon>
        <taxon>Chaetothyriomycetidae</taxon>
        <taxon>Chaetothyriales</taxon>
        <taxon>Herpotrichiellaceae</taxon>
        <taxon>Exophiala</taxon>
    </lineage>
</organism>
<dbReference type="EMBL" id="AMGV01000030">
    <property type="protein sequence ID" value="KEF51071.1"/>
    <property type="molecule type" value="Genomic_DNA"/>
</dbReference>
<comment type="caution">
    <text evidence="3">The sequence shown here is derived from an EMBL/GenBank/DDBJ whole genome shotgun (WGS) entry which is preliminary data.</text>
</comment>
<evidence type="ECO:0000313" key="3">
    <source>
        <dbReference type="EMBL" id="KEF51071.1"/>
    </source>
</evidence>
<protein>
    <recommendedName>
        <fullName evidence="5">Oxidoreductase</fullName>
    </recommendedName>
</protein>
<dbReference type="AlphaFoldDB" id="A0A072NTS8"/>
<dbReference type="HOGENOM" id="CLU_010194_2_9_1"/>
<dbReference type="OrthoDB" id="1274115at2759"/>
<proteinExistence type="inferred from homology"/>
<dbReference type="GeneID" id="25287781"/>
<dbReference type="PANTHER" id="PTHR43976">
    <property type="entry name" value="SHORT CHAIN DEHYDROGENASE"/>
    <property type="match status" value="1"/>
</dbReference>
<dbReference type="InterPro" id="IPR002347">
    <property type="entry name" value="SDR_fam"/>
</dbReference>
<comment type="similarity">
    <text evidence="1">Belongs to the short-chain dehydrogenases/reductases (SDR) family.</text>
</comment>
<name>A0A072NTS8_9EURO</name>
<dbReference type="RefSeq" id="XP_013253661.1">
    <property type="nucleotide sequence ID" value="XM_013398207.1"/>
</dbReference>
<dbReference type="VEuPathDB" id="FungiDB:A1O9_12887"/>
<dbReference type="InterPro" id="IPR036291">
    <property type="entry name" value="NAD(P)-bd_dom_sf"/>
</dbReference>
<dbReference type="Gene3D" id="3.40.50.720">
    <property type="entry name" value="NAD(P)-binding Rossmann-like Domain"/>
    <property type="match status" value="1"/>
</dbReference>
<gene>
    <name evidence="3" type="ORF">A1O9_12887</name>
</gene>
<accession>A0A072NTS8</accession>
<dbReference type="InterPro" id="IPR051911">
    <property type="entry name" value="SDR_oxidoreductase"/>
</dbReference>
<reference evidence="3 4" key="1">
    <citation type="submission" date="2013-03" db="EMBL/GenBank/DDBJ databases">
        <title>The Genome Sequence of Exophiala aquamarina CBS 119918.</title>
        <authorList>
            <consortium name="The Broad Institute Genomics Platform"/>
            <person name="Cuomo C."/>
            <person name="de Hoog S."/>
            <person name="Gorbushina A."/>
            <person name="Walker B."/>
            <person name="Young S.K."/>
            <person name="Zeng Q."/>
            <person name="Gargeya S."/>
            <person name="Fitzgerald M."/>
            <person name="Haas B."/>
            <person name="Abouelleil A."/>
            <person name="Allen A.W."/>
            <person name="Alvarado L."/>
            <person name="Arachchi H.M."/>
            <person name="Berlin A.M."/>
            <person name="Chapman S.B."/>
            <person name="Gainer-Dewar J."/>
            <person name="Goldberg J."/>
            <person name="Griggs A."/>
            <person name="Gujja S."/>
            <person name="Hansen M."/>
            <person name="Howarth C."/>
            <person name="Imamovic A."/>
            <person name="Ireland A."/>
            <person name="Larimer J."/>
            <person name="McCowan C."/>
            <person name="Murphy C."/>
            <person name="Pearson M."/>
            <person name="Poon T.W."/>
            <person name="Priest M."/>
            <person name="Roberts A."/>
            <person name="Saif S."/>
            <person name="Shea T."/>
            <person name="Sisk P."/>
            <person name="Sykes S."/>
            <person name="Wortman J."/>
            <person name="Nusbaum C."/>
            <person name="Birren B."/>
        </authorList>
    </citation>
    <scope>NUCLEOTIDE SEQUENCE [LARGE SCALE GENOMIC DNA]</scope>
    <source>
        <strain evidence="3 4">CBS 119918</strain>
    </source>
</reference>
<keyword evidence="4" id="KW-1185">Reference proteome</keyword>
<dbReference type="Pfam" id="PF00106">
    <property type="entry name" value="adh_short"/>
    <property type="match status" value="1"/>
</dbReference>
<dbReference type="Proteomes" id="UP000027920">
    <property type="component" value="Unassembled WGS sequence"/>
</dbReference>
<dbReference type="STRING" id="1182545.A0A072NTS8"/>
<sequence length="299" mass="32604">MANKDSQKIWFISGASSGLGLEIGLAALRSGHQVIGTGRNIQSAAIANPEFEKLGGRWLQLDISRPEAQDIVTNVVAEQARNLHWVVVNNAGNTLLGAVEDMSEDQISQYLQPNVFGAIRIWKALLPVLRRNRRGTLVTISSIFGFVSKAEHMMYSAVKATTESLTESYAGLLAPFGIKAMIIEPGGFRTRFPANNIKADRGISADYKEAISKWIDIVDAAGKDPMMVNGDPKRLGARVVDAVEGSGPCQGLWSEHEEGQVLRVQLGTDCYDLFGEKLKRLNQDYEKMASIAQSTDADP</sequence>
<dbReference type="SUPFAM" id="SSF51735">
    <property type="entry name" value="NAD(P)-binding Rossmann-fold domains"/>
    <property type="match status" value="1"/>
</dbReference>
<dbReference type="PANTHER" id="PTHR43976:SF16">
    <property type="entry name" value="SHORT-CHAIN DEHYDROGENASE_REDUCTASE FAMILY PROTEIN"/>
    <property type="match status" value="1"/>
</dbReference>